<reference evidence="3" key="1">
    <citation type="submission" date="2022-11" db="UniProtKB">
        <authorList>
            <consortium name="WormBaseParasite"/>
        </authorList>
    </citation>
    <scope>IDENTIFICATION</scope>
</reference>
<evidence type="ECO:0000313" key="2">
    <source>
        <dbReference type="Proteomes" id="UP000887572"/>
    </source>
</evidence>
<name>A0A914HT73_GLORO</name>
<evidence type="ECO:0000256" key="1">
    <source>
        <dbReference type="SAM" id="SignalP"/>
    </source>
</evidence>
<dbReference type="AlphaFoldDB" id="A0A914HT73"/>
<proteinExistence type="predicted"/>
<feature type="chain" id="PRO_5036723187" evidence="1">
    <location>
        <begin position="21"/>
        <end position="94"/>
    </location>
</feature>
<keyword evidence="1" id="KW-0732">Signal</keyword>
<accession>A0A914HT73</accession>
<protein>
    <submittedName>
        <fullName evidence="3">Secreted protein</fullName>
    </submittedName>
</protein>
<keyword evidence="2" id="KW-1185">Reference proteome</keyword>
<dbReference type="WBParaSite" id="Gr19_v10_g4431.t1">
    <property type="protein sequence ID" value="Gr19_v10_g4431.t1"/>
    <property type="gene ID" value="Gr19_v10_g4431"/>
</dbReference>
<feature type="signal peptide" evidence="1">
    <location>
        <begin position="1"/>
        <end position="20"/>
    </location>
</feature>
<dbReference type="Proteomes" id="UP000887572">
    <property type="component" value="Unplaced"/>
</dbReference>
<evidence type="ECO:0000313" key="3">
    <source>
        <dbReference type="WBParaSite" id="Gr19_v10_g4431.t1"/>
    </source>
</evidence>
<sequence length="94" mass="10675">MPWHELAMLCCCVAVLRISASLRPLRMNRSQNFSAGQNAKLTKCSNCFAIPSAPTTGHPIRVREHLRQPPVHCIFRPIFLEYQQQNDNGRRTGS</sequence>
<organism evidence="2 3">
    <name type="scientific">Globodera rostochiensis</name>
    <name type="common">Golden nematode worm</name>
    <name type="synonym">Heterodera rostochiensis</name>
    <dbReference type="NCBI Taxonomy" id="31243"/>
    <lineage>
        <taxon>Eukaryota</taxon>
        <taxon>Metazoa</taxon>
        <taxon>Ecdysozoa</taxon>
        <taxon>Nematoda</taxon>
        <taxon>Chromadorea</taxon>
        <taxon>Rhabditida</taxon>
        <taxon>Tylenchina</taxon>
        <taxon>Tylenchomorpha</taxon>
        <taxon>Tylenchoidea</taxon>
        <taxon>Heteroderidae</taxon>
        <taxon>Heteroderinae</taxon>
        <taxon>Globodera</taxon>
    </lineage>
</organism>